<organism evidence="2 3">
    <name type="scientific">Pelagomonas calceolata</name>
    <dbReference type="NCBI Taxonomy" id="35677"/>
    <lineage>
        <taxon>Eukaryota</taxon>
        <taxon>Sar</taxon>
        <taxon>Stramenopiles</taxon>
        <taxon>Ochrophyta</taxon>
        <taxon>Pelagophyceae</taxon>
        <taxon>Pelagomonadales</taxon>
        <taxon>Pelagomonadaceae</taxon>
        <taxon>Pelagomonas</taxon>
    </lineage>
</organism>
<evidence type="ECO:0000313" key="2">
    <source>
        <dbReference type="EMBL" id="CAH0366639.1"/>
    </source>
</evidence>
<name>A0A8J2WTK2_9STRA</name>
<accession>A0A8J2WTK2</accession>
<keyword evidence="3" id="KW-1185">Reference proteome</keyword>
<keyword evidence="1" id="KW-0812">Transmembrane</keyword>
<evidence type="ECO:0000313" key="3">
    <source>
        <dbReference type="Proteomes" id="UP000789595"/>
    </source>
</evidence>
<comment type="caution">
    <text evidence="2">The sequence shown here is derived from an EMBL/GenBank/DDBJ whole genome shotgun (WGS) entry which is preliminary data.</text>
</comment>
<reference evidence="2" key="1">
    <citation type="submission" date="2021-11" db="EMBL/GenBank/DDBJ databases">
        <authorList>
            <consortium name="Genoscope - CEA"/>
            <person name="William W."/>
        </authorList>
    </citation>
    <scope>NUCLEOTIDE SEQUENCE</scope>
</reference>
<proteinExistence type="predicted"/>
<keyword evidence="1" id="KW-1133">Transmembrane helix</keyword>
<sequence length="211" mass="23037">MGEAHRAFTSMDRVLQRTTTNSDNKVSKLIDQLKARTDEFTAATNKTMNAINPTETLVARMRAYGTAVSVGVFIGAAVTAGVLAGLASLAAMRAPQLKEAREEAKRIFKKFTAGGPSPPPEDTHLEERVGDMERRLGETRVTLQERVTAVEAMETTGRQALEARVLELEMRVPNLVALQERIDNVELSIARLAAIEEQVASGSKLSSRRMS</sequence>
<dbReference type="EMBL" id="CAKKNE010000001">
    <property type="protein sequence ID" value="CAH0366639.1"/>
    <property type="molecule type" value="Genomic_DNA"/>
</dbReference>
<keyword evidence="1" id="KW-0472">Membrane</keyword>
<gene>
    <name evidence="2" type="ORF">PECAL_1P31430</name>
</gene>
<dbReference type="AlphaFoldDB" id="A0A8J2WTK2"/>
<feature type="transmembrane region" description="Helical" evidence="1">
    <location>
        <begin position="67"/>
        <end position="91"/>
    </location>
</feature>
<evidence type="ECO:0000256" key="1">
    <source>
        <dbReference type="SAM" id="Phobius"/>
    </source>
</evidence>
<protein>
    <submittedName>
        <fullName evidence="2">Uncharacterized protein</fullName>
    </submittedName>
</protein>
<dbReference type="Proteomes" id="UP000789595">
    <property type="component" value="Unassembled WGS sequence"/>
</dbReference>